<dbReference type="Proteomes" id="UP000811246">
    <property type="component" value="Chromosome 3"/>
</dbReference>
<name>A0A922JWX0_CARIL</name>
<evidence type="ECO:0000313" key="2">
    <source>
        <dbReference type="EMBL" id="KAG6723305.1"/>
    </source>
</evidence>
<evidence type="ECO:0000256" key="1">
    <source>
        <dbReference type="SAM" id="MobiDB-lite"/>
    </source>
</evidence>
<feature type="compositionally biased region" description="Basic and acidic residues" evidence="1">
    <location>
        <begin position="74"/>
        <end position="105"/>
    </location>
</feature>
<reference evidence="2" key="1">
    <citation type="submission" date="2021-01" db="EMBL/GenBank/DDBJ databases">
        <authorList>
            <person name="Lovell J.T."/>
            <person name="Bentley N."/>
            <person name="Bhattarai G."/>
            <person name="Jenkins J.W."/>
            <person name="Sreedasyam A."/>
            <person name="Alarcon Y."/>
            <person name="Bock C."/>
            <person name="Boston L."/>
            <person name="Carlson J."/>
            <person name="Cervantes K."/>
            <person name="Clermont K."/>
            <person name="Krom N."/>
            <person name="Kubenka K."/>
            <person name="Mamidi S."/>
            <person name="Mattison C."/>
            <person name="Monteros M."/>
            <person name="Pisani C."/>
            <person name="Plott C."/>
            <person name="Rajasekar S."/>
            <person name="Rhein H.S."/>
            <person name="Rohla C."/>
            <person name="Song M."/>
            <person name="Hilaire R.S."/>
            <person name="Shu S."/>
            <person name="Wells L."/>
            <person name="Wang X."/>
            <person name="Webber J."/>
            <person name="Heerema R.J."/>
            <person name="Klein P."/>
            <person name="Conner P."/>
            <person name="Grauke L."/>
            <person name="Grimwood J."/>
            <person name="Schmutz J."/>
            <person name="Randall J.J."/>
        </authorList>
    </citation>
    <scope>NUCLEOTIDE SEQUENCE</scope>
    <source>
        <tissue evidence="2">Leaf</tissue>
    </source>
</reference>
<dbReference type="AlphaFoldDB" id="A0A922JWX0"/>
<proteinExistence type="predicted"/>
<dbReference type="PANTHER" id="PTHR35277:SF10">
    <property type="entry name" value="OS09G0363700 PROTEIN"/>
    <property type="match status" value="1"/>
</dbReference>
<feature type="compositionally biased region" description="Basic and acidic residues" evidence="1">
    <location>
        <begin position="209"/>
        <end position="219"/>
    </location>
</feature>
<feature type="region of interest" description="Disordered" evidence="1">
    <location>
        <begin position="168"/>
        <end position="251"/>
    </location>
</feature>
<feature type="compositionally biased region" description="Basic and acidic residues" evidence="1">
    <location>
        <begin position="232"/>
        <end position="244"/>
    </location>
</feature>
<feature type="compositionally biased region" description="Basic residues" evidence="1">
    <location>
        <begin position="24"/>
        <end position="33"/>
    </location>
</feature>
<feature type="compositionally biased region" description="Basic and acidic residues" evidence="1">
    <location>
        <begin position="112"/>
        <end position="126"/>
    </location>
</feature>
<sequence length="306" mass="35096">MAESRPDPMTHSPLDEEEILHSQKLPHHHKETHGKRNEIDENTPLDDVRAPNVFDRAKEELDALVQTIHHKKDSPKDSPTHERDETIKAESKQDRPDSLSDEEVKGPNLFGRAKEEIQAILHSEKLPHHHKEIHGKRIEIDENTPLDDVRAPNVFDRAKEEFEAVVQTIHPKQDSPAHERQAETTKTESKRDEVDFLSENNVKGPNLIERAKEKIETITHHHKSSHYHHKETHGSRDDLDERTPINDVKGPNVFERAKEEIEAVVETIHSKKDQGNSVSLQKEGGFEAFIGRILEKVCSPQGRKND</sequence>
<feature type="compositionally biased region" description="Basic and acidic residues" evidence="1">
    <location>
        <begin position="171"/>
        <end position="194"/>
    </location>
</feature>
<feature type="region of interest" description="Disordered" evidence="1">
    <location>
        <begin position="1"/>
        <end position="149"/>
    </location>
</feature>
<dbReference type="PANTHER" id="PTHR35277">
    <property type="entry name" value="OS09G0363700 PROTEIN"/>
    <property type="match status" value="1"/>
</dbReference>
<gene>
    <name evidence="2" type="ORF">I3842_03G201900</name>
</gene>
<protein>
    <submittedName>
        <fullName evidence="2">Uncharacterized protein</fullName>
    </submittedName>
</protein>
<evidence type="ECO:0000313" key="3">
    <source>
        <dbReference type="Proteomes" id="UP000811246"/>
    </source>
</evidence>
<organism evidence="2 3">
    <name type="scientific">Carya illinoinensis</name>
    <name type="common">Pecan</name>
    <dbReference type="NCBI Taxonomy" id="32201"/>
    <lineage>
        <taxon>Eukaryota</taxon>
        <taxon>Viridiplantae</taxon>
        <taxon>Streptophyta</taxon>
        <taxon>Embryophyta</taxon>
        <taxon>Tracheophyta</taxon>
        <taxon>Spermatophyta</taxon>
        <taxon>Magnoliopsida</taxon>
        <taxon>eudicotyledons</taxon>
        <taxon>Gunneridae</taxon>
        <taxon>Pentapetalae</taxon>
        <taxon>rosids</taxon>
        <taxon>fabids</taxon>
        <taxon>Fagales</taxon>
        <taxon>Juglandaceae</taxon>
        <taxon>Carya</taxon>
    </lineage>
</organism>
<accession>A0A922JWX0</accession>
<dbReference type="EMBL" id="CM031827">
    <property type="protein sequence ID" value="KAG6723305.1"/>
    <property type="molecule type" value="Genomic_DNA"/>
</dbReference>
<comment type="caution">
    <text evidence="2">The sequence shown here is derived from an EMBL/GenBank/DDBJ whole genome shotgun (WGS) entry which is preliminary data.</text>
</comment>
<feature type="compositionally biased region" description="Basic residues" evidence="1">
    <location>
        <begin position="220"/>
        <end position="231"/>
    </location>
</feature>